<dbReference type="InterPro" id="IPR057514">
    <property type="entry name" value="NTF2_SigF"/>
</dbReference>
<dbReference type="PANTHER" id="PTHR35393:SF1">
    <property type="entry name" value="SNOAL-LIKE DOMAIN-CONTAINING PROTEIN"/>
    <property type="match status" value="1"/>
</dbReference>
<proteinExistence type="predicted"/>
<comment type="caution">
    <text evidence="2">The sequence shown here is derived from an EMBL/GenBank/DDBJ whole genome shotgun (WGS) entry which is preliminary data.</text>
</comment>
<dbReference type="Pfam" id="PF24840">
    <property type="entry name" value="NTF2_SigF"/>
    <property type="match status" value="1"/>
</dbReference>
<sequence length="391" mass="44695">MQNLDGDLKTAFLKTLCGTFRERKETIDKVFVEDATFWHIFHNAFGRKNIHGIYQLWGSTNYPPLQIEFIRIVADERDNLVLVDLLEYCNVYPLPPWTFFGGPTMRLHVILGLVDTPAGKKIEYQEDHSMWMESLLFHTLPAPVGQFLHNYIMPYIGSLVASLGNKFYESEQTHIPKEVDMQRVDGEVGMSGLQDVRADLGRAISSMFAGGSSAAQRLALIDRLYAKDALVWNIMYTVRGRRAIFGAVNLWCSLNNIDVKINRIVPCGNTVLVDVAQEVKPKLWPAMMPPYVVWNHIVLTLVDSPDGGGKLIQRHENHPMGTEATLIYNLGPLSWLINLIRRFMGIWFGFVGQTIYHILDFVLNQKEMEQQLSDMPREFKPPNNQKYSHVN</sequence>
<keyword evidence="3" id="KW-1185">Reference proteome</keyword>
<feature type="domain" description="SigF-like NTF2-like" evidence="1">
    <location>
        <begin position="22"/>
        <end position="130"/>
    </location>
</feature>
<accession>A0ABR2YE63</accession>
<dbReference type="EMBL" id="JALJOT010000014">
    <property type="protein sequence ID" value="KAK9903519.1"/>
    <property type="molecule type" value="Genomic_DNA"/>
</dbReference>
<protein>
    <recommendedName>
        <fullName evidence="1">SigF-like NTF2-like domain-containing protein</fullName>
    </recommendedName>
</protein>
<reference evidence="2 3" key="1">
    <citation type="journal article" date="2024" name="Nat. Commun.">
        <title>Phylogenomics reveals the evolutionary origins of lichenization in chlorophyte algae.</title>
        <authorList>
            <person name="Puginier C."/>
            <person name="Libourel C."/>
            <person name="Otte J."/>
            <person name="Skaloud P."/>
            <person name="Haon M."/>
            <person name="Grisel S."/>
            <person name="Petersen M."/>
            <person name="Berrin J.G."/>
            <person name="Delaux P.M."/>
            <person name="Dal Grande F."/>
            <person name="Keller J."/>
        </authorList>
    </citation>
    <scope>NUCLEOTIDE SEQUENCE [LARGE SCALE GENOMIC DNA]</scope>
    <source>
        <strain evidence="2 3">SAG 216-7</strain>
    </source>
</reference>
<dbReference type="Proteomes" id="UP001491310">
    <property type="component" value="Unassembled WGS sequence"/>
</dbReference>
<evidence type="ECO:0000313" key="3">
    <source>
        <dbReference type="Proteomes" id="UP001491310"/>
    </source>
</evidence>
<organism evidence="2 3">
    <name type="scientific">Coccomyxa subellipsoidea</name>
    <dbReference type="NCBI Taxonomy" id="248742"/>
    <lineage>
        <taxon>Eukaryota</taxon>
        <taxon>Viridiplantae</taxon>
        <taxon>Chlorophyta</taxon>
        <taxon>core chlorophytes</taxon>
        <taxon>Trebouxiophyceae</taxon>
        <taxon>Trebouxiophyceae incertae sedis</taxon>
        <taxon>Coccomyxaceae</taxon>
        <taxon>Coccomyxa</taxon>
    </lineage>
</organism>
<evidence type="ECO:0000313" key="2">
    <source>
        <dbReference type="EMBL" id="KAK9903519.1"/>
    </source>
</evidence>
<evidence type="ECO:0000259" key="1">
    <source>
        <dbReference type="Pfam" id="PF24840"/>
    </source>
</evidence>
<name>A0ABR2YE63_9CHLO</name>
<gene>
    <name evidence="2" type="ORF">WJX75_007918</name>
</gene>
<dbReference type="PANTHER" id="PTHR35393">
    <property type="entry name" value="CHROMOSOME 1, WHOLE GENOME SHOTGUN SEQUENCE"/>
    <property type="match status" value="1"/>
</dbReference>